<keyword evidence="7" id="KW-0472">Membrane</keyword>
<evidence type="ECO:0000256" key="4">
    <source>
        <dbReference type="ARBA" id="ARBA00022777"/>
    </source>
</evidence>
<evidence type="ECO:0000313" key="8">
    <source>
        <dbReference type="EMBL" id="MCL6296279.1"/>
    </source>
</evidence>
<dbReference type="Gene3D" id="1.25.40.10">
    <property type="entry name" value="Tetratricopeptide repeat domain"/>
    <property type="match status" value="2"/>
</dbReference>
<dbReference type="InterPro" id="IPR019734">
    <property type="entry name" value="TPR_rpt"/>
</dbReference>
<evidence type="ECO:0000313" key="9">
    <source>
        <dbReference type="Proteomes" id="UP001165381"/>
    </source>
</evidence>
<gene>
    <name evidence="8" type="ORF">M3P09_14800</name>
</gene>
<evidence type="ECO:0000256" key="5">
    <source>
        <dbReference type="ARBA" id="ARBA00023012"/>
    </source>
</evidence>
<keyword evidence="3" id="KW-0808">Transferase</keyword>
<dbReference type="Pfam" id="PF13181">
    <property type="entry name" value="TPR_8"/>
    <property type="match status" value="1"/>
</dbReference>
<dbReference type="PANTHER" id="PTHR24421">
    <property type="entry name" value="NITRATE/NITRITE SENSOR PROTEIN NARX-RELATED"/>
    <property type="match status" value="1"/>
</dbReference>
<keyword evidence="6" id="KW-0802">TPR repeat</keyword>
<dbReference type="SUPFAM" id="SSF55874">
    <property type="entry name" value="ATPase domain of HSP90 chaperone/DNA topoisomerase II/histidine kinase"/>
    <property type="match status" value="1"/>
</dbReference>
<keyword evidence="7" id="KW-0812">Transmembrane</keyword>
<dbReference type="SMART" id="SM00028">
    <property type="entry name" value="TPR"/>
    <property type="match status" value="2"/>
</dbReference>
<evidence type="ECO:0000256" key="2">
    <source>
        <dbReference type="ARBA" id="ARBA00012438"/>
    </source>
</evidence>
<organism evidence="8 9">
    <name type="scientific">Jejuia spongiicola</name>
    <dbReference type="NCBI Taxonomy" id="2942207"/>
    <lineage>
        <taxon>Bacteria</taxon>
        <taxon>Pseudomonadati</taxon>
        <taxon>Bacteroidota</taxon>
        <taxon>Flavobacteriia</taxon>
        <taxon>Flavobacteriales</taxon>
        <taxon>Flavobacteriaceae</taxon>
        <taxon>Jejuia</taxon>
    </lineage>
</organism>
<dbReference type="EC" id="2.7.13.3" evidence="2"/>
<evidence type="ECO:0000256" key="7">
    <source>
        <dbReference type="SAM" id="Phobius"/>
    </source>
</evidence>
<dbReference type="PROSITE" id="PS50005">
    <property type="entry name" value="TPR"/>
    <property type="match status" value="1"/>
</dbReference>
<keyword evidence="5" id="KW-0902">Two-component regulatory system</keyword>
<dbReference type="InterPro" id="IPR050482">
    <property type="entry name" value="Sensor_HK_TwoCompSys"/>
</dbReference>
<accession>A0ABT0QH08</accession>
<dbReference type="Pfam" id="PF00515">
    <property type="entry name" value="TPR_1"/>
    <property type="match status" value="1"/>
</dbReference>
<sequence length="553" mass="64082">MKTTNVSFLFFFIYIACFFINSNVYGQQALDSSYYYREILKNPKGSNDLISAYIFFDKHKKESLKNSDTLKVIYDLRYIASIENALGLPYESENSIVKALQLLDTFKDSSEVTTESRIGIYNHLGIIYRSLNDYEKALEFYDKVLEIAKDPRQINKVYNNKGNIYKDLHQYKLAVIAYAKVYEERKKNGNIKLIAKALDNLGFVQSKLNQSDGFANLTKALTMREQIQDISGLYLSYRNLSEYYNDRNDKSKSLHYANKGYLIAKQINSASYIDDALSHIFDINENKKIIEFIVIRDSLSAIKQKSKNKYAASKYEYSQYLKKAQESELQKEKEKRLKIIYKFIGMFIVLLAISLYIILRIRHKKEKIQQVYNTETRISEKVHDEVANGLYHVMTKLQSKNKTNDEVLDDLEGIYNKTRDISKENSSVDIKANYNELLHDLLLSYKTNDINVVTRNISKVNWDTISDIRKTTLYRVLQELMTNMRKHSKASIVALTFNQTKNKIAIDYKDNGVGCKLKKNTGLLNTENRMASINGTITFESQPDNGFKAKIIV</sequence>
<evidence type="ECO:0000256" key="1">
    <source>
        <dbReference type="ARBA" id="ARBA00000085"/>
    </source>
</evidence>
<dbReference type="PROSITE" id="PS50293">
    <property type="entry name" value="TPR_REGION"/>
    <property type="match status" value="1"/>
</dbReference>
<dbReference type="InterPro" id="IPR036890">
    <property type="entry name" value="HATPase_C_sf"/>
</dbReference>
<comment type="catalytic activity">
    <reaction evidence="1">
        <text>ATP + protein L-histidine = ADP + protein N-phospho-L-histidine.</text>
        <dbReference type="EC" id="2.7.13.3"/>
    </reaction>
</comment>
<evidence type="ECO:0000256" key="3">
    <source>
        <dbReference type="ARBA" id="ARBA00022679"/>
    </source>
</evidence>
<dbReference type="CDD" id="cd16917">
    <property type="entry name" value="HATPase_UhpB-NarQ-NarX-like"/>
    <property type="match status" value="1"/>
</dbReference>
<proteinExistence type="predicted"/>
<name>A0ABT0QH08_9FLAO</name>
<dbReference type="RefSeq" id="WP_249973743.1">
    <property type="nucleotide sequence ID" value="NZ_JAMFLZ010000007.1"/>
</dbReference>
<reference evidence="8" key="1">
    <citation type="submission" date="2022-05" db="EMBL/GenBank/DDBJ databases">
        <authorList>
            <person name="Park J.-S."/>
        </authorList>
    </citation>
    <scope>NUCLEOTIDE SEQUENCE</scope>
    <source>
        <strain evidence="8">2012CJ34-3</strain>
    </source>
</reference>
<keyword evidence="7" id="KW-1133">Transmembrane helix</keyword>
<dbReference type="PANTHER" id="PTHR24421:SF10">
    <property type="entry name" value="NITRATE_NITRITE SENSOR PROTEIN NARQ"/>
    <property type="match status" value="1"/>
</dbReference>
<feature type="transmembrane region" description="Helical" evidence="7">
    <location>
        <begin position="339"/>
        <end position="359"/>
    </location>
</feature>
<keyword evidence="4" id="KW-0418">Kinase</keyword>
<dbReference type="EMBL" id="JAMFLZ010000007">
    <property type="protein sequence ID" value="MCL6296279.1"/>
    <property type="molecule type" value="Genomic_DNA"/>
</dbReference>
<feature type="repeat" description="TPR" evidence="6">
    <location>
        <begin position="118"/>
        <end position="151"/>
    </location>
</feature>
<dbReference type="Gene3D" id="3.30.565.10">
    <property type="entry name" value="Histidine kinase-like ATPase, C-terminal domain"/>
    <property type="match status" value="1"/>
</dbReference>
<protein>
    <recommendedName>
        <fullName evidence="2">histidine kinase</fullName>
        <ecNumber evidence="2">2.7.13.3</ecNumber>
    </recommendedName>
</protein>
<keyword evidence="9" id="KW-1185">Reference proteome</keyword>
<dbReference type="InterPro" id="IPR011990">
    <property type="entry name" value="TPR-like_helical_dom_sf"/>
</dbReference>
<dbReference type="Proteomes" id="UP001165381">
    <property type="component" value="Unassembled WGS sequence"/>
</dbReference>
<evidence type="ECO:0000256" key="6">
    <source>
        <dbReference type="PROSITE-ProRule" id="PRU00339"/>
    </source>
</evidence>
<dbReference type="SUPFAM" id="SSF48452">
    <property type="entry name" value="TPR-like"/>
    <property type="match status" value="1"/>
</dbReference>
<comment type="caution">
    <text evidence="8">The sequence shown here is derived from an EMBL/GenBank/DDBJ whole genome shotgun (WGS) entry which is preliminary data.</text>
</comment>